<evidence type="ECO:0000256" key="7">
    <source>
        <dbReference type="ARBA" id="ARBA00022825"/>
    </source>
</evidence>
<proteinExistence type="inferred from homology"/>
<evidence type="ECO:0000313" key="12">
    <source>
        <dbReference type="EMBL" id="REG20445.1"/>
    </source>
</evidence>
<keyword evidence="2" id="KW-0964">Secreted</keyword>
<evidence type="ECO:0000256" key="8">
    <source>
        <dbReference type="PROSITE-ProRule" id="PRU01240"/>
    </source>
</evidence>
<dbReference type="Gene3D" id="3.50.30.30">
    <property type="match status" value="1"/>
</dbReference>
<keyword evidence="2" id="KW-0134">Cell wall</keyword>
<evidence type="ECO:0000256" key="6">
    <source>
        <dbReference type="ARBA" id="ARBA00022801"/>
    </source>
</evidence>
<accession>A0ABX9JLM2</accession>
<dbReference type="PANTHER" id="PTHR43806">
    <property type="entry name" value="PEPTIDASE S8"/>
    <property type="match status" value="1"/>
</dbReference>
<dbReference type="InterPro" id="IPR034202">
    <property type="entry name" value="Subtilisin_Carlsberg-like"/>
</dbReference>
<evidence type="ECO:0000256" key="1">
    <source>
        <dbReference type="ARBA" id="ARBA00011073"/>
    </source>
</evidence>
<keyword evidence="4" id="KW-0479">Metal-binding</keyword>
<comment type="caution">
    <text evidence="12">The sequence shown here is derived from an EMBL/GenBank/DDBJ whole genome shotgun (WGS) entry which is preliminary data.</text>
</comment>
<feature type="active site" description="Charge relay system" evidence="8">
    <location>
        <position position="197"/>
    </location>
</feature>
<keyword evidence="5" id="KW-0732">Signal</keyword>
<dbReference type="InterPro" id="IPR050131">
    <property type="entry name" value="Peptidase_S8_subtilisin-like"/>
</dbReference>
<dbReference type="Gene3D" id="3.30.70.80">
    <property type="entry name" value="Peptidase S8 propeptide/proteinase inhibitor I9"/>
    <property type="match status" value="1"/>
</dbReference>
<dbReference type="InterPro" id="IPR003137">
    <property type="entry name" value="PA_domain"/>
</dbReference>
<keyword evidence="7 8" id="KW-0720">Serine protease</keyword>
<evidence type="ECO:0000256" key="9">
    <source>
        <dbReference type="RuleBase" id="RU003355"/>
    </source>
</evidence>
<dbReference type="InterPro" id="IPR023827">
    <property type="entry name" value="Peptidase_S8_Asp-AS"/>
</dbReference>
<evidence type="ECO:0000259" key="11">
    <source>
        <dbReference type="Pfam" id="PF02225"/>
    </source>
</evidence>
<comment type="similarity">
    <text evidence="1 8 9">Belongs to the peptidase S8 family.</text>
</comment>
<evidence type="ECO:0000256" key="2">
    <source>
        <dbReference type="ARBA" id="ARBA00022512"/>
    </source>
</evidence>
<evidence type="ECO:0000259" key="10">
    <source>
        <dbReference type="Pfam" id="PF00082"/>
    </source>
</evidence>
<dbReference type="InterPro" id="IPR000209">
    <property type="entry name" value="Peptidase_S8/S53_dom"/>
</dbReference>
<dbReference type="Gene3D" id="3.40.50.200">
    <property type="entry name" value="Peptidase S8/S53 domain"/>
    <property type="match status" value="1"/>
</dbReference>
<dbReference type="PROSITE" id="PS00136">
    <property type="entry name" value="SUBTILASE_ASP"/>
    <property type="match status" value="1"/>
</dbReference>
<dbReference type="RefSeq" id="WP_147333245.1">
    <property type="nucleotide sequence ID" value="NZ_QUMU01000021.1"/>
</dbReference>
<dbReference type="CDD" id="cd07477">
    <property type="entry name" value="Peptidases_S8_Subtilisin_subset"/>
    <property type="match status" value="1"/>
</dbReference>
<dbReference type="InterPro" id="IPR036852">
    <property type="entry name" value="Peptidase_S8/S53_dom_sf"/>
</dbReference>
<keyword evidence="13" id="KW-1185">Reference proteome</keyword>
<dbReference type="PROSITE" id="PS00138">
    <property type="entry name" value="SUBTILASE_SER"/>
    <property type="match status" value="1"/>
</dbReference>
<reference evidence="12 13" key="1">
    <citation type="submission" date="2018-08" db="EMBL/GenBank/DDBJ databases">
        <title>Genomic Encyclopedia of Archaeal and Bacterial Type Strains, Phase II (KMG-II): from individual species to whole genera.</title>
        <authorList>
            <person name="Goeker M."/>
        </authorList>
    </citation>
    <scope>NUCLEOTIDE SEQUENCE [LARGE SCALE GENOMIC DNA]</scope>
    <source>
        <strain evidence="12 13">DSM 2261</strain>
    </source>
</reference>
<evidence type="ECO:0000313" key="13">
    <source>
        <dbReference type="Proteomes" id="UP000256345"/>
    </source>
</evidence>
<dbReference type="PROSITE" id="PS51892">
    <property type="entry name" value="SUBTILASE"/>
    <property type="match status" value="1"/>
</dbReference>
<sequence>MRRLVLLGLLGLGVNGCVVDPTDGTEQQEQPLCPHLVISDLSRSTGPALSVSTASSALSSTTAQPVLVRFRSQAGMRSAAALRQREDKLLRAGGRLKYHWPSLDAAALTLTPEAQARLAQDPDVLSITPDRPVRALGLPARVPVSALAAVPETPAPASEYTWAVRMTQANEVWDLDGDGTLDTGAPNGTGITVCVIDSGIDPNHPELKVAYAGGKDFIDDDDNPEDKDAKGEWGGGHGTHVAGTILAQLGSGGEVDPNDPNVSTRGMVGMAPGARLLVARVLDERGDGRTSDVIAALKWCGEQKVNIVSLSLGSSTPDPVEEETFQALWDQGILSVAASGNSGQSSPYTPMYPAAYSTVIAVGAVDAEMKHAPYSQGGEHLSLVAPGSNVFSTYPRGRSPFANLVAGGTFYKSRSLDYVPFEEYEGTLVDCGLGASMRSCLGASATCSGFVAYVDRGDIRFNDKVKNVRSQGARAVIIGNNDPADDDALGFTLGTAAQWPPVTAVPTTTAQILRGQFGKTVRVGIRGGDYAYNSGTSMATPHVAGVAALVWSVNPEKLTNADVRRILESTAKDLVDPEAADSREGKDPVFGHGLVQAGDAVKAALAAAKK</sequence>
<evidence type="ECO:0000256" key="3">
    <source>
        <dbReference type="ARBA" id="ARBA00022670"/>
    </source>
</evidence>
<dbReference type="InterPro" id="IPR015500">
    <property type="entry name" value="Peptidase_S8_subtilisin-rel"/>
</dbReference>
<feature type="domain" description="PA" evidence="11">
    <location>
        <begin position="442"/>
        <end position="511"/>
    </location>
</feature>
<dbReference type="Proteomes" id="UP000256345">
    <property type="component" value="Unassembled WGS sequence"/>
</dbReference>
<dbReference type="EMBL" id="QUMU01000021">
    <property type="protein sequence ID" value="REG20445.1"/>
    <property type="molecule type" value="Genomic_DNA"/>
</dbReference>
<organism evidence="12 13">
    <name type="scientific">Archangium gephyra</name>
    <dbReference type="NCBI Taxonomy" id="48"/>
    <lineage>
        <taxon>Bacteria</taxon>
        <taxon>Pseudomonadati</taxon>
        <taxon>Myxococcota</taxon>
        <taxon>Myxococcia</taxon>
        <taxon>Myxococcales</taxon>
        <taxon>Cystobacterineae</taxon>
        <taxon>Archangiaceae</taxon>
        <taxon>Archangium</taxon>
    </lineage>
</organism>
<feature type="domain" description="Peptidase S8/S53" evidence="10">
    <location>
        <begin position="188"/>
        <end position="395"/>
    </location>
</feature>
<dbReference type="Pfam" id="PF00082">
    <property type="entry name" value="Peptidase_S8"/>
    <property type="match status" value="2"/>
</dbReference>
<dbReference type="InterPro" id="IPR022398">
    <property type="entry name" value="Peptidase_S8_His-AS"/>
</dbReference>
<feature type="active site" description="Charge relay system" evidence="8">
    <location>
        <position position="537"/>
    </location>
</feature>
<dbReference type="InterPro" id="IPR037045">
    <property type="entry name" value="S8pro/Inhibitor_I9_sf"/>
</dbReference>
<dbReference type="InterPro" id="IPR023828">
    <property type="entry name" value="Peptidase_S8_Ser-AS"/>
</dbReference>
<evidence type="ECO:0000256" key="4">
    <source>
        <dbReference type="ARBA" id="ARBA00022723"/>
    </source>
</evidence>
<dbReference type="PANTHER" id="PTHR43806:SF11">
    <property type="entry name" value="CEREVISIN-RELATED"/>
    <property type="match status" value="1"/>
</dbReference>
<keyword evidence="6 8" id="KW-0378">Hydrolase</keyword>
<dbReference type="PROSITE" id="PS00137">
    <property type="entry name" value="SUBTILASE_HIS"/>
    <property type="match status" value="1"/>
</dbReference>
<protein>
    <submittedName>
        <fullName evidence="12">PA domain-containing protein</fullName>
    </submittedName>
</protein>
<dbReference type="CDD" id="cd00538">
    <property type="entry name" value="PA"/>
    <property type="match status" value="1"/>
</dbReference>
<name>A0ABX9JLM2_9BACT</name>
<dbReference type="SUPFAM" id="SSF52743">
    <property type="entry name" value="Subtilisin-like"/>
    <property type="match status" value="1"/>
</dbReference>
<dbReference type="PRINTS" id="PR00723">
    <property type="entry name" value="SUBTILISIN"/>
</dbReference>
<keyword evidence="3 8" id="KW-0645">Protease</keyword>
<evidence type="ECO:0000256" key="5">
    <source>
        <dbReference type="ARBA" id="ARBA00022729"/>
    </source>
</evidence>
<dbReference type="Pfam" id="PF02225">
    <property type="entry name" value="PA"/>
    <property type="match status" value="1"/>
</dbReference>
<feature type="active site" description="Charge relay system" evidence="8">
    <location>
        <position position="237"/>
    </location>
</feature>
<gene>
    <name evidence="12" type="ORF">ATI61_12110</name>
</gene>
<feature type="domain" description="Peptidase S8/S53" evidence="10">
    <location>
        <begin position="524"/>
        <end position="582"/>
    </location>
</feature>